<proteinExistence type="predicted"/>
<gene>
    <name evidence="1" type="ORF">FEN17_05360</name>
</gene>
<reference evidence="1 2" key="1">
    <citation type="submission" date="2019-05" db="EMBL/GenBank/DDBJ databases">
        <authorList>
            <person name="Qu J.-H."/>
        </authorList>
    </citation>
    <scope>NUCLEOTIDE SEQUENCE [LARGE SCALE GENOMIC DNA]</scope>
    <source>
        <strain evidence="1 2">T17</strain>
    </source>
</reference>
<dbReference type="AlphaFoldDB" id="A0A5R9L440"/>
<dbReference type="RefSeq" id="WP_138364247.1">
    <property type="nucleotide sequence ID" value="NZ_VCEJ01000002.1"/>
</dbReference>
<dbReference type="OrthoDB" id="922827at2"/>
<keyword evidence="2" id="KW-1185">Reference proteome</keyword>
<dbReference type="Proteomes" id="UP000306402">
    <property type="component" value="Unassembled WGS sequence"/>
</dbReference>
<evidence type="ECO:0000313" key="1">
    <source>
        <dbReference type="EMBL" id="TLV03040.1"/>
    </source>
</evidence>
<sequence>MERKILNIEITEQTHIFQPGCFFSVPDIPGAAQLGYSIPDIGNGFPGIIPAANAVERSGQDEEAEEFYGKCVLTKVSNFYKNEIKSEAEGIAEFGIVEPEKVRVIHYPDCQQILFHMPKYAYDAGTFKLIELATGGVIRECPVKNILSGSTMMLNSVSLKPGFYQMEADWPSGWTHEIRFIKFKEGFPKTPFANAPDNVLRALKNNEQHLLKLPVVQDDDRQELAKILAETPPKSEEQPRKYTIVQNGSLYRIVYADGTEIKYGADPVELKRETFVKLGWVLDYEQEGRGGTITYREADVKIRFDWEFAGGRAMVLIFIPEGEYWEAHTKTPLSRRLEILHRMATQVIADKAPGHRFEIDYNTITII</sequence>
<evidence type="ECO:0000313" key="2">
    <source>
        <dbReference type="Proteomes" id="UP000306402"/>
    </source>
</evidence>
<organism evidence="1 2">
    <name type="scientific">Dyadobacter luticola</name>
    <dbReference type="NCBI Taxonomy" id="1979387"/>
    <lineage>
        <taxon>Bacteria</taxon>
        <taxon>Pseudomonadati</taxon>
        <taxon>Bacteroidota</taxon>
        <taxon>Cytophagia</taxon>
        <taxon>Cytophagales</taxon>
        <taxon>Spirosomataceae</taxon>
        <taxon>Dyadobacter</taxon>
    </lineage>
</organism>
<protein>
    <submittedName>
        <fullName evidence="1">Uncharacterized protein</fullName>
    </submittedName>
</protein>
<name>A0A5R9L440_9BACT</name>
<dbReference type="EMBL" id="VCEJ01000002">
    <property type="protein sequence ID" value="TLV03040.1"/>
    <property type="molecule type" value="Genomic_DNA"/>
</dbReference>
<accession>A0A5R9L440</accession>
<comment type="caution">
    <text evidence="1">The sequence shown here is derived from an EMBL/GenBank/DDBJ whole genome shotgun (WGS) entry which is preliminary data.</text>
</comment>